<dbReference type="Pfam" id="PF00462">
    <property type="entry name" value="Glutaredoxin"/>
    <property type="match status" value="1"/>
</dbReference>
<dbReference type="AlphaFoldDB" id="A0A432L8G1"/>
<gene>
    <name evidence="2" type="ORF">EK386_16680</name>
</gene>
<reference evidence="2 3" key="1">
    <citation type="submission" date="2018-12" db="EMBL/GenBank/DDBJ databases">
        <title>Lysinibacillus antri sp. nov., isolated from a cave soil.</title>
        <authorList>
            <person name="Narsing Rao M.P."/>
            <person name="Zhang H."/>
            <person name="Dong Z.-Y."/>
            <person name="Niu X.-K."/>
            <person name="Zhang K."/>
            <person name="Fang B.-Z."/>
            <person name="Kang Y.-Q."/>
            <person name="Xiao M."/>
            <person name="Li W.-J."/>
        </authorList>
    </citation>
    <scope>NUCLEOTIDE SEQUENCE [LARGE SCALE GENOMIC DNA]</scope>
    <source>
        <strain evidence="2 3">SYSU K30002</strain>
    </source>
</reference>
<dbReference type="EMBL" id="RYYR01000030">
    <property type="protein sequence ID" value="RUL48716.1"/>
    <property type="molecule type" value="Genomic_DNA"/>
</dbReference>
<accession>A0A432L8G1</accession>
<keyword evidence="3" id="KW-1185">Reference proteome</keyword>
<proteinExistence type="predicted"/>
<dbReference type="InterPro" id="IPR036249">
    <property type="entry name" value="Thioredoxin-like_sf"/>
</dbReference>
<dbReference type="Gene3D" id="3.40.30.10">
    <property type="entry name" value="Glutaredoxin"/>
    <property type="match status" value="1"/>
</dbReference>
<dbReference type="Proteomes" id="UP000287910">
    <property type="component" value="Unassembled WGS sequence"/>
</dbReference>
<evidence type="ECO:0000313" key="3">
    <source>
        <dbReference type="Proteomes" id="UP000287910"/>
    </source>
</evidence>
<dbReference type="RefSeq" id="WP_126660313.1">
    <property type="nucleotide sequence ID" value="NZ_RYYR01000030.1"/>
</dbReference>
<sequence>MKLYTKTVCPKCLWVKSELERAGIQYEMINIDQNEQAKEQIIEAGYFSVPVLEINHQLIGEVEQILAKIELVAQ</sequence>
<name>A0A432L8G1_9BACI</name>
<organism evidence="2 3">
    <name type="scientific">Lysinibacillus antri</name>
    <dbReference type="NCBI Taxonomy" id="2498145"/>
    <lineage>
        <taxon>Bacteria</taxon>
        <taxon>Bacillati</taxon>
        <taxon>Bacillota</taxon>
        <taxon>Bacilli</taxon>
        <taxon>Bacillales</taxon>
        <taxon>Bacillaceae</taxon>
        <taxon>Lysinibacillus</taxon>
    </lineage>
</organism>
<comment type="caution">
    <text evidence="2">The sequence shown here is derived from an EMBL/GenBank/DDBJ whole genome shotgun (WGS) entry which is preliminary data.</text>
</comment>
<dbReference type="PROSITE" id="PS50404">
    <property type="entry name" value="GST_NTER"/>
    <property type="match status" value="1"/>
</dbReference>
<dbReference type="PROSITE" id="PS51354">
    <property type="entry name" value="GLUTAREDOXIN_2"/>
    <property type="match status" value="1"/>
</dbReference>
<dbReference type="InterPro" id="IPR002109">
    <property type="entry name" value="Glutaredoxin"/>
</dbReference>
<evidence type="ECO:0000259" key="1">
    <source>
        <dbReference type="PROSITE" id="PS50404"/>
    </source>
</evidence>
<dbReference type="CDD" id="cd02976">
    <property type="entry name" value="NrdH"/>
    <property type="match status" value="1"/>
</dbReference>
<dbReference type="InterPro" id="IPR004045">
    <property type="entry name" value="Glutathione_S-Trfase_N"/>
</dbReference>
<dbReference type="SUPFAM" id="SSF52833">
    <property type="entry name" value="Thioredoxin-like"/>
    <property type="match status" value="1"/>
</dbReference>
<evidence type="ECO:0000313" key="2">
    <source>
        <dbReference type="EMBL" id="RUL48716.1"/>
    </source>
</evidence>
<feature type="domain" description="GST N-terminal" evidence="1">
    <location>
        <begin position="1"/>
        <end position="74"/>
    </location>
</feature>
<protein>
    <submittedName>
        <fullName evidence="2">Glutaredoxin family protein</fullName>
    </submittedName>
</protein>